<dbReference type="OrthoDB" id="8360257at2"/>
<name>A0A1X7DT68_9HYPH</name>
<dbReference type="AlphaFoldDB" id="A0A1X7DT68"/>
<sequence length="146" mass="16281">MIVQSFLGGRPGQRIEDYRNSVPRYVKVLAIGKSAESIIGAFNRNRDNVLTTGPLDPDRRQPMDEPVNGIHPNAVIVVYQKGEEVRFPFQTERTASMLSFVVLEEPNARSHGEPNKTLKAIQKVADLFVTTSDQEFVGELIENLAS</sequence>
<dbReference type="EMBL" id="FXAF01000003">
    <property type="protein sequence ID" value="SMF20991.1"/>
    <property type="molecule type" value="Genomic_DNA"/>
</dbReference>
<gene>
    <name evidence="1" type="ORF">SAMN02982989_5811</name>
</gene>
<protein>
    <submittedName>
        <fullName evidence="1">Uncharacterized protein</fullName>
    </submittedName>
</protein>
<accession>A0A1X7DT68</accession>
<keyword evidence="2" id="KW-1185">Reference proteome</keyword>
<proteinExistence type="predicted"/>
<dbReference type="STRING" id="464029.SAMN02982989_5811"/>
<reference evidence="2" key="1">
    <citation type="submission" date="2017-04" db="EMBL/GenBank/DDBJ databases">
        <authorList>
            <person name="Varghese N."/>
            <person name="Submissions S."/>
        </authorList>
    </citation>
    <scope>NUCLEOTIDE SEQUENCE [LARGE SCALE GENOMIC DNA]</scope>
    <source>
        <strain evidence="2">B4P</strain>
    </source>
</reference>
<evidence type="ECO:0000313" key="1">
    <source>
        <dbReference type="EMBL" id="SMF20991.1"/>
    </source>
</evidence>
<dbReference type="Proteomes" id="UP000192903">
    <property type="component" value="Unassembled WGS sequence"/>
</dbReference>
<organism evidence="1 2">
    <name type="scientific">Xaviernesmea oryzae</name>
    <dbReference type="NCBI Taxonomy" id="464029"/>
    <lineage>
        <taxon>Bacteria</taxon>
        <taxon>Pseudomonadati</taxon>
        <taxon>Pseudomonadota</taxon>
        <taxon>Alphaproteobacteria</taxon>
        <taxon>Hyphomicrobiales</taxon>
        <taxon>Rhizobiaceae</taxon>
        <taxon>Rhizobium/Agrobacterium group</taxon>
        <taxon>Xaviernesmea</taxon>
    </lineage>
</organism>
<evidence type="ECO:0000313" key="2">
    <source>
        <dbReference type="Proteomes" id="UP000192903"/>
    </source>
</evidence>